<reference evidence="1 2" key="2">
    <citation type="journal article" date="2015" name="Eukaryot. Cell">
        <title>Asexual propagation of a virulent clone complex in a human and feline outbreak of sporotrichosis.</title>
        <authorList>
            <person name="Teixeira Mde M."/>
            <person name="Rodrigues A.M."/>
            <person name="Tsui C.K."/>
            <person name="de Almeida L.G."/>
            <person name="Van Diepeningen A.D."/>
            <person name="van den Ende B.G."/>
            <person name="Fernandes G.F."/>
            <person name="Kano R."/>
            <person name="Hamelin R.C."/>
            <person name="Lopes-Bezerra L.M."/>
            <person name="Vasconcelos A.T."/>
            <person name="de Hoog S."/>
            <person name="de Camargo Z.P."/>
            <person name="Felipe M.S."/>
        </authorList>
    </citation>
    <scope>NUCLEOTIDE SEQUENCE [LARGE SCALE GENOMIC DNA]</scope>
    <source>
        <strain evidence="1 2">1099-18</strain>
    </source>
</reference>
<name>A0A0F2MDV1_SPOSC</name>
<dbReference type="RefSeq" id="XP_016589002.1">
    <property type="nucleotide sequence ID" value="XM_016729729.1"/>
</dbReference>
<evidence type="ECO:0000313" key="1">
    <source>
        <dbReference type="EMBL" id="KJR86326.1"/>
    </source>
</evidence>
<organism evidence="1 2">
    <name type="scientific">Sporothrix schenckii 1099-18</name>
    <dbReference type="NCBI Taxonomy" id="1397361"/>
    <lineage>
        <taxon>Eukaryota</taxon>
        <taxon>Fungi</taxon>
        <taxon>Dikarya</taxon>
        <taxon>Ascomycota</taxon>
        <taxon>Pezizomycotina</taxon>
        <taxon>Sordariomycetes</taxon>
        <taxon>Sordariomycetidae</taxon>
        <taxon>Ophiostomatales</taxon>
        <taxon>Ophiostomataceae</taxon>
        <taxon>Sporothrix</taxon>
    </lineage>
</organism>
<dbReference type="EMBL" id="AXCR01000006">
    <property type="protein sequence ID" value="KJR86326.1"/>
    <property type="molecule type" value="Genomic_DNA"/>
</dbReference>
<dbReference type="KEGG" id="ssck:SPSK_02867"/>
<proteinExistence type="predicted"/>
<comment type="caution">
    <text evidence="1">The sequence shown here is derived from an EMBL/GenBank/DDBJ whole genome shotgun (WGS) entry which is preliminary data.</text>
</comment>
<gene>
    <name evidence="1" type="ORF">SPSK_02867</name>
</gene>
<dbReference type="VEuPathDB" id="FungiDB:SPSK_02867"/>
<dbReference type="GeneID" id="27665006"/>
<accession>A0A0F2MDV1</accession>
<dbReference type="Proteomes" id="UP000033710">
    <property type="component" value="Unassembled WGS sequence"/>
</dbReference>
<protein>
    <submittedName>
        <fullName evidence="1">Uncharacterized protein</fullName>
    </submittedName>
</protein>
<reference evidence="1 2" key="1">
    <citation type="journal article" date="2014" name="BMC Genomics">
        <title>Comparative genomics of the major fungal agents of human and animal Sporotrichosis: Sporothrix schenckii and Sporothrix brasiliensis.</title>
        <authorList>
            <person name="Teixeira M.M."/>
            <person name="de Almeida L.G."/>
            <person name="Kubitschek-Barreira P."/>
            <person name="Alves F.L."/>
            <person name="Kioshima E.S."/>
            <person name="Abadio A.K."/>
            <person name="Fernandes L."/>
            <person name="Derengowski L.S."/>
            <person name="Ferreira K.S."/>
            <person name="Souza R.C."/>
            <person name="Ruiz J.C."/>
            <person name="de Andrade N.C."/>
            <person name="Paes H.C."/>
            <person name="Nicola A.M."/>
            <person name="Albuquerque P."/>
            <person name="Gerber A.L."/>
            <person name="Martins V.P."/>
            <person name="Peconick L.D."/>
            <person name="Neto A.V."/>
            <person name="Chaucanez C.B."/>
            <person name="Silva P.A."/>
            <person name="Cunha O.L."/>
            <person name="de Oliveira F.F."/>
            <person name="dos Santos T.C."/>
            <person name="Barros A.L."/>
            <person name="Soares M.A."/>
            <person name="de Oliveira L.M."/>
            <person name="Marini M.M."/>
            <person name="Villalobos-Duno H."/>
            <person name="Cunha M.M."/>
            <person name="de Hoog S."/>
            <person name="da Silveira J.F."/>
            <person name="Henrissat B."/>
            <person name="Nino-Vega G.A."/>
            <person name="Cisalpino P.S."/>
            <person name="Mora-Montes H.M."/>
            <person name="Almeida S.R."/>
            <person name="Stajich J.E."/>
            <person name="Lopes-Bezerra L.M."/>
            <person name="Vasconcelos A.T."/>
            <person name="Felipe M.S."/>
        </authorList>
    </citation>
    <scope>NUCLEOTIDE SEQUENCE [LARGE SCALE GENOMIC DNA]</scope>
    <source>
        <strain evidence="1 2">1099-18</strain>
    </source>
</reference>
<dbReference type="AlphaFoldDB" id="A0A0F2MDV1"/>
<evidence type="ECO:0000313" key="2">
    <source>
        <dbReference type="Proteomes" id="UP000033710"/>
    </source>
</evidence>
<sequence length="78" mass="8865">MVACPPSKLDYEYFPHLRRGGNEQSYAAPQEWALRTKPLKQSEWDTLPTHVASEQSESPATRLAVWNPKNAVTRDVLV</sequence>